<dbReference type="Pfam" id="PF24883">
    <property type="entry name" value="NPHP3_N"/>
    <property type="match status" value="1"/>
</dbReference>
<dbReference type="GO" id="GO:0007166">
    <property type="term" value="P:cell surface receptor signaling pathway"/>
    <property type="evidence" value="ECO:0007669"/>
    <property type="project" value="InterPro"/>
</dbReference>
<dbReference type="PANTHER" id="PTHR10039">
    <property type="entry name" value="AMELOGENIN"/>
    <property type="match status" value="1"/>
</dbReference>
<evidence type="ECO:0000313" key="4">
    <source>
        <dbReference type="EMBL" id="KAK7038687.1"/>
    </source>
</evidence>
<dbReference type="InterPro" id="IPR056884">
    <property type="entry name" value="NPHP3-like_N"/>
</dbReference>
<feature type="domain" description="NACHT" evidence="3">
    <location>
        <begin position="228"/>
        <end position="370"/>
    </location>
</feature>
<feature type="compositionally biased region" description="Basic and acidic residues" evidence="2">
    <location>
        <begin position="755"/>
        <end position="775"/>
    </location>
</feature>
<proteinExistence type="predicted"/>
<dbReference type="AlphaFoldDB" id="A0AAW0CGS8"/>
<dbReference type="InterPro" id="IPR007111">
    <property type="entry name" value="NACHT_NTPase"/>
</dbReference>
<accession>A0AAW0CGS8</accession>
<dbReference type="Proteomes" id="UP001383192">
    <property type="component" value="Unassembled WGS sequence"/>
</dbReference>
<evidence type="ECO:0000256" key="1">
    <source>
        <dbReference type="ARBA" id="ARBA00022737"/>
    </source>
</evidence>
<evidence type="ECO:0000259" key="3">
    <source>
        <dbReference type="PROSITE" id="PS50837"/>
    </source>
</evidence>
<name>A0AAW0CGS8_9AGAR</name>
<evidence type="ECO:0000256" key="2">
    <source>
        <dbReference type="SAM" id="MobiDB-lite"/>
    </source>
</evidence>
<dbReference type="PANTHER" id="PTHR10039:SF17">
    <property type="entry name" value="FUNGAL STAND N-TERMINAL GOODBYE DOMAIN-CONTAINING PROTEIN-RELATED"/>
    <property type="match status" value="1"/>
</dbReference>
<dbReference type="SUPFAM" id="SSF52540">
    <property type="entry name" value="P-loop containing nucleoside triphosphate hydrolases"/>
    <property type="match status" value="1"/>
</dbReference>
<organism evidence="4 5">
    <name type="scientific">Paramarasmius palmivorus</name>
    <dbReference type="NCBI Taxonomy" id="297713"/>
    <lineage>
        <taxon>Eukaryota</taxon>
        <taxon>Fungi</taxon>
        <taxon>Dikarya</taxon>
        <taxon>Basidiomycota</taxon>
        <taxon>Agaricomycotina</taxon>
        <taxon>Agaricomycetes</taxon>
        <taxon>Agaricomycetidae</taxon>
        <taxon>Agaricales</taxon>
        <taxon>Marasmiineae</taxon>
        <taxon>Marasmiaceae</taxon>
        <taxon>Paramarasmius</taxon>
    </lineage>
</organism>
<dbReference type="CDD" id="cd21037">
    <property type="entry name" value="MLKL_NTD"/>
    <property type="match status" value="1"/>
</dbReference>
<reference evidence="4 5" key="1">
    <citation type="submission" date="2024-01" db="EMBL/GenBank/DDBJ databases">
        <title>A draft genome for a cacao thread blight-causing isolate of Paramarasmius palmivorus.</title>
        <authorList>
            <person name="Baruah I.K."/>
            <person name="Bukari Y."/>
            <person name="Amoako-Attah I."/>
            <person name="Meinhardt L.W."/>
            <person name="Bailey B.A."/>
            <person name="Cohen S.P."/>
        </authorList>
    </citation>
    <scope>NUCLEOTIDE SEQUENCE [LARGE SCALE GENOMIC DNA]</scope>
    <source>
        <strain evidence="4 5">GH-12</strain>
    </source>
</reference>
<dbReference type="EMBL" id="JAYKXP010000043">
    <property type="protein sequence ID" value="KAK7038687.1"/>
    <property type="molecule type" value="Genomic_DNA"/>
</dbReference>
<evidence type="ECO:0000313" key="5">
    <source>
        <dbReference type="Proteomes" id="UP001383192"/>
    </source>
</evidence>
<feature type="region of interest" description="Disordered" evidence="2">
    <location>
        <begin position="753"/>
        <end position="775"/>
    </location>
</feature>
<dbReference type="Gene3D" id="3.40.50.300">
    <property type="entry name" value="P-loop containing nucleotide triphosphate hydrolases"/>
    <property type="match status" value="1"/>
</dbReference>
<keyword evidence="1" id="KW-0677">Repeat</keyword>
<dbReference type="InterPro" id="IPR036537">
    <property type="entry name" value="Adaptor_Cbl_N_dom_sf"/>
</dbReference>
<protein>
    <recommendedName>
        <fullName evidence="3">NACHT domain-containing protein</fullName>
    </recommendedName>
</protein>
<comment type="caution">
    <text evidence="4">The sequence shown here is derived from an EMBL/GenBank/DDBJ whole genome shotgun (WGS) entry which is preliminary data.</text>
</comment>
<dbReference type="InterPro" id="IPR059179">
    <property type="entry name" value="MLKL-like_MCAfunc"/>
</dbReference>
<dbReference type="Gene3D" id="1.20.930.20">
    <property type="entry name" value="Adaptor protein Cbl, N-terminal domain"/>
    <property type="match status" value="1"/>
</dbReference>
<dbReference type="InterPro" id="IPR027417">
    <property type="entry name" value="P-loop_NTPase"/>
</dbReference>
<gene>
    <name evidence="4" type="ORF">VNI00_010571</name>
</gene>
<dbReference type="PROSITE" id="PS50837">
    <property type="entry name" value="NACHT"/>
    <property type="match status" value="1"/>
</dbReference>
<sequence>MPIGKGKIKSGIRNGAEIALIILRATYVVAEIYPPLKIIAGTALEIGETVKRFKSNQKEWKAFGDHAQELVACAIRLVSNAHCSDERLRESIDVFRSSVADICTCVKDHQEKSRIQRFFAFSREPEEIVEMRQRLDGAVRMFQLDCMITTEVNVIKILENTSIDSINTLLEQANDKLADRFITNASLEKLPYIKGASWNPNRCCLKGTRKAIIAEIMSWATTPRETADILLLTGVAGSGKSTIAHSIAQHAFDSQILLTSFFLNREDSSLNNPSGLITTLARDLSRQSRSLSRAIASIIEHDPGLCTAHSLTLQFQKLIVEPLKQFPLSIPLVVVIDALDEGYTNDLLRVLRNEIPFIPSPIHFFITTRPTNTIQTPLLSRNLAHIRHYSIDIQSSTNKADVAMYIRHGLQAITTDLAIQRSEEALPPGLDVIPYDDSEPELVQNAALLADKADGLFIWASTVISFLGTLVLPESMLIRILLEEPSSELPLTQKMDHLYLEILNDCNWGDPCFVEGYQLLMGTIMVAKTPLSLGALQAMHPQQAKLLPRVAAHLGSLLVIPSDSITPIHAIHLSFRDFITSHASSPMHINENEHHARIAVVLLRVLNRYFSSADMSVTRKSFRSCSSCDVSEKSPKSGMPEEVWYACRFWVDHLPVKGQHESKDLEAQMNLLFQDHFVAWLEVMVTYDVYRKLDSLWAWMEYHSTVSLHTTGICHALFESRDQLNEMRRHQEAEYCNSDALRVSALPAHNAPEVTVKDGPRYDQKDLGTESRAKQ</sequence>
<keyword evidence="5" id="KW-1185">Reference proteome</keyword>